<feature type="domain" description="NodB homology" evidence="1">
    <location>
        <begin position="39"/>
        <end position="263"/>
    </location>
</feature>
<dbReference type="GO" id="GO:0016810">
    <property type="term" value="F:hydrolase activity, acting on carbon-nitrogen (but not peptide) bonds"/>
    <property type="evidence" value="ECO:0007669"/>
    <property type="project" value="InterPro"/>
</dbReference>
<evidence type="ECO:0000259" key="1">
    <source>
        <dbReference type="PROSITE" id="PS51677"/>
    </source>
</evidence>
<dbReference type="RefSeq" id="WP_087644741.1">
    <property type="nucleotide sequence ID" value="NZ_FCON02000022.1"/>
</dbReference>
<dbReference type="PROSITE" id="PS51677">
    <property type="entry name" value="NODB"/>
    <property type="match status" value="1"/>
</dbReference>
<dbReference type="Proteomes" id="UP000054770">
    <property type="component" value="Unassembled WGS sequence"/>
</dbReference>
<dbReference type="EMBL" id="FCON02000022">
    <property type="protein sequence ID" value="SAL52063.1"/>
    <property type="molecule type" value="Genomic_DNA"/>
</dbReference>
<dbReference type="CDD" id="cd10938">
    <property type="entry name" value="CE4_HpPgdA_like"/>
    <property type="match status" value="1"/>
</dbReference>
<keyword evidence="3" id="KW-1185">Reference proteome</keyword>
<protein>
    <submittedName>
        <fullName evidence="2">Polysaccharide deacetylase</fullName>
    </submittedName>
</protein>
<dbReference type="Pfam" id="PF01522">
    <property type="entry name" value="Polysacc_deac_1"/>
    <property type="match status" value="1"/>
</dbReference>
<proteinExistence type="predicted"/>
<dbReference type="InterPro" id="IPR037950">
    <property type="entry name" value="PgdA-like"/>
</dbReference>
<dbReference type="AlphaFoldDB" id="A0A158I6T9"/>
<dbReference type="PANTHER" id="PTHR47561:SF1">
    <property type="entry name" value="POLYSACCHARIDE DEACETYLASE FAMILY PROTEIN (AFU_ORTHOLOGUE AFUA_6G05030)"/>
    <property type="match status" value="1"/>
</dbReference>
<sequence>MIKNPITWPGNAKCAACLTFDMDADSLIHLAHPEDGHRRVSGLSMLQYGPTVAVPRIVETYRNLGIQQTFFIPAWCIERYPDAVDLISRYGHEIGHHGYLHENPVSQSREEQAYWLGLGVEIIKKATGVAPRGWRAPLSNFSDHSLDLLLSHGFKYDTSLMGDDIPYLIESRTTGQRLVEIPVHWGIDDWPQYVQSFDLDYMMPIRSPKSGFETFAQEFDVAYKYGGIWTPVLHPFVVGRLSRWEVFAQFLEGLIERGDVWFAPMERIAEYVETAHREQRYNARIDVIPQYTEPIPRATFASKNGQSSKH</sequence>
<gene>
    <name evidence="2" type="ORF">AWB68_02546</name>
</gene>
<dbReference type="PANTHER" id="PTHR47561">
    <property type="entry name" value="POLYSACCHARIDE DEACETYLASE FAMILY PROTEIN (AFU_ORTHOLOGUE AFUA_6G05030)"/>
    <property type="match status" value="1"/>
</dbReference>
<reference evidence="2" key="1">
    <citation type="submission" date="2016-01" db="EMBL/GenBank/DDBJ databases">
        <authorList>
            <person name="Peeters C."/>
        </authorList>
    </citation>
    <scope>NUCLEOTIDE SEQUENCE [LARGE SCALE GENOMIC DNA]</scope>
    <source>
        <strain evidence="2">LMG 22940</strain>
    </source>
</reference>
<evidence type="ECO:0000313" key="3">
    <source>
        <dbReference type="Proteomes" id="UP000054770"/>
    </source>
</evidence>
<organism evidence="2 3">
    <name type="scientific">Caballeronia choica</name>
    <dbReference type="NCBI Taxonomy" id="326476"/>
    <lineage>
        <taxon>Bacteria</taxon>
        <taxon>Pseudomonadati</taxon>
        <taxon>Pseudomonadota</taxon>
        <taxon>Betaproteobacteria</taxon>
        <taxon>Burkholderiales</taxon>
        <taxon>Burkholderiaceae</taxon>
        <taxon>Caballeronia</taxon>
    </lineage>
</organism>
<dbReference type="SUPFAM" id="SSF88713">
    <property type="entry name" value="Glycoside hydrolase/deacetylase"/>
    <property type="match status" value="1"/>
</dbReference>
<dbReference type="InterPro" id="IPR011330">
    <property type="entry name" value="Glyco_hydro/deAcase_b/a-brl"/>
</dbReference>
<evidence type="ECO:0000313" key="2">
    <source>
        <dbReference type="EMBL" id="SAL52063.1"/>
    </source>
</evidence>
<comment type="caution">
    <text evidence="2">The sequence shown here is derived from an EMBL/GenBank/DDBJ whole genome shotgun (WGS) entry which is preliminary data.</text>
</comment>
<dbReference type="OrthoDB" id="9784220at2"/>
<dbReference type="Gene3D" id="3.20.20.370">
    <property type="entry name" value="Glycoside hydrolase/deacetylase"/>
    <property type="match status" value="1"/>
</dbReference>
<name>A0A158I6T9_9BURK</name>
<dbReference type="InterPro" id="IPR002509">
    <property type="entry name" value="NODB_dom"/>
</dbReference>
<dbReference type="GO" id="GO:0005975">
    <property type="term" value="P:carbohydrate metabolic process"/>
    <property type="evidence" value="ECO:0007669"/>
    <property type="project" value="InterPro"/>
</dbReference>
<accession>A0A158I6T9</accession>